<protein>
    <submittedName>
        <fullName evidence="3">Actin cytoskeleton and mitosis protein</fullName>
    </submittedName>
</protein>
<feature type="region of interest" description="Disordered" evidence="1">
    <location>
        <begin position="1022"/>
        <end position="1073"/>
    </location>
</feature>
<reference evidence="3" key="1">
    <citation type="submission" date="2023-03" db="EMBL/GenBank/DDBJ databases">
        <title>Emydomyces testavorans Genome Sequence.</title>
        <authorList>
            <person name="Hoyer L."/>
        </authorList>
    </citation>
    <scope>NUCLEOTIDE SEQUENCE</scope>
    <source>
        <strain evidence="3">16-2883</strain>
    </source>
</reference>
<gene>
    <name evidence="3" type="primary">SAC3</name>
    <name evidence="3" type="ORF">PRK78_001884</name>
</gene>
<keyword evidence="4" id="KW-1185">Reference proteome</keyword>
<feature type="region of interest" description="Disordered" evidence="1">
    <location>
        <begin position="1"/>
        <end position="47"/>
    </location>
</feature>
<organism evidence="3 4">
    <name type="scientific">Emydomyces testavorans</name>
    <dbReference type="NCBI Taxonomy" id="2070801"/>
    <lineage>
        <taxon>Eukaryota</taxon>
        <taxon>Fungi</taxon>
        <taxon>Dikarya</taxon>
        <taxon>Ascomycota</taxon>
        <taxon>Pezizomycotina</taxon>
        <taxon>Eurotiomycetes</taxon>
        <taxon>Eurotiomycetidae</taxon>
        <taxon>Onygenales</taxon>
        <taxon>Nannizziopsiaceae</taxon>
        <taxon>Emydomyces</taxon>
    </lineage>
</organism>
<feature type="compositionally biased region" description="Polar residues" evidence="1">
    <location>
        <begin position="811"/>
        <end position="833"/>
    </location>
</feature>
<evidence type="ECO:0000256" key="1">
    <source>
        <dbReference type="SAM" id="MobiDB-lite"/>
    </source>
</evidence>
<name>A0AAF0IHA8_9EURO</name>
<accession>A0AAF0IHA8</accession>
<feature type="region of interest" description="Disordered" evidence="1">
    <location>
        <begin position="760"/>
        <end position="980"/>
    </location>
</feature>
<feature type="region of interest" description="Disordered" evidence="1">
    <location>
        <begin position="1104"/>
        <end position="1131"/>
    </location>
</feature>
<feature type="compositionally biased region" description="Low complexity" evidence="1">
    <location>
        <begin position="580"/>
        <end position="599"/>
    </location>
</feature>
<dbReference type="Pfam" id="PF03399">
    <property type="entry name" value="SAC3_GANP"/>
    <property type="match status" value="1"/>
</dbReference>
<feature type="compositionally biased region" description="Low complexity" evidence="1">
    <location>
        <begin position="1108"/>
        <end position="1123"/>
    </location>
</feature>
<sequence>MTGPGSRKAQSSSPFGAPPANTSSNTPSNDRARDPRRKRDAVSGIKKIVKDSNQDYMSRFEQTLTLRQSQLKRERTKQRTKAIDEGLMANPDQPTSLNRAITPTGTCMEMCPEYERVERIVQKMVDKSEKVLNPSTGELEVTEGRMIKRFRRSAAGYDEQLPSDIRTPSALLQTLNYITRYVISDDEALGAIHKFVWDRTRSIRNDLSIQQLTQQQDVEIAVKCLERIARFHIISLHLLSNPANKEQFDHHQEREQLNNTLLSLLYYYDDNRGRMRFLNEDEFRAYYILFSIHDQRPDLEARVQNWPRELRQSPRIRVAIELFAAAGNTWEYQGTLDSRRPNAIAQGFYSRFFNLVRSNSVSYLMACIAEIYFNQIRQTAIRSIWKAYCRQPLSQQHKNQEWTVDQLTTTLCFDDEDQTIKFCEDQNLELKTDPEGQLYLDWGSRSLDSVGAYSRKARPFQPSSQQVFSVYLVESKRYGRTLPAIILGMSVSQALRHGMIDRILLDTGSEPVTSADDARESQESLFVSDDEEEKEIEKVHVEPPDAGMEKETPSAFTSIFSRPLNGGDSQDSTNPFLKHLWSSLPPSQPSSTLSASAPAFVPQGFANSGKDQPSPTAASATPPAVPFSTQTTLGPSVPTFSTTFGSNVGTAFAPSFPAENDTRTSRPTPYPPSQPSFGAPSALSPMSFGKPSSAQAVGVTEDQKKPLFPSFSNTPTTSTMITPTFEFDKTTGTEEGPKKPLFTPLPSALASFSAPGLGASGSSSNIANIGEPQKPPFPSFSETAFGQRPDDSAKSTAFKSIESPDKENPFLLQNTAAPSTSVFAPPQLSNAASTLKAAKEIQPSPFPPSGTLSTPSSTPFPTISQFPGPQTQDQKSFEKKVAPKPKFPEIPPSEQPAIQGKGLEAPKSPTLKDTEKPPEGFEQQTLKEREKRRLEEEEAAKKAAAKREFERLQAVQREKQRKEAAEREAARRERAMKEQEEEIRAAKQEIERREAAEQKAVEKEFARKEAIEKEVAKRKALYEENEEEVLSQGKSKMARLSPEQSLTAEELLARELSKQKATPPKPRTEQKSLINEDELLFSAARMAGRELSRINLFDGLPRLRESVSRPSTPSSPLSSSVLEQAKKRNRSASIDGLHTTVNGYEVALAPPTPLGLGRTLSRTEQRIRQTGAKGLAYKPIASILKTPGGQRKQKTSKLNKSLS</sequence>
<dbReference type="GO" id="GO:0070390">
    <property type="term" value="C:transcription export complex 2"/>
    <property type="evidence" value="ECO:0007669"/>
    <property type="project" value="TreeGrafter"/>
</dbReference>
<dbReference type="AlphaFoldDB" id="A0AAF0IHA8"/>
<dbReference type="EMBL" id="CP120627">
    <property type="protein sequence ID" value="WEW56441.1"/>
    <property type="molecule type" value="Genomic_DNA"/>
</dbReference>
<evidence type="ECO:0000259" key="2">
    <source>
        <dbReference type="Pfam" id="PF03399"/>
    </source>
</evidence>
<feature type="compositionally biased region" description="Low complexity" evidence="1">
    <location>
        <begin position="613"/>
        <end position="622"/>
    </location>
</feature>
<dbReference type="InterPro" id="IPR005062">
    <property type="entry name" value="SAC3/GANP/THP3_conserved"/>
</dbReference>
<evidence type="ECO:0000313" key="3">
    <source>
        <dbReference type="EMBL" id="WEW56441.1"/>
    </source>
</evidence>
<dbReference type="GO" id="GO:0006406">
    <property type="term" value="P:mRNA export from nucleus"/>
    <property type="evidence" value="ECO:0007669"/>
    <property type="project" value="TreeGrafter"/>
</dbReference>
<feature type="region of interest" description="Disordered" evidence="1">
    <location>
        <begin position="510"/>
        <end position="633"/>
    </location>
</feature>
<feature type="compositionally biased region" description="Basic and acidic residues" evidence="1">
    <location>
        <begin position="535"/>
        <end position="552"/>
    </location>
</feature>
<feature type="domain" description="SAC3/GANP/THP3 conserved" evidence="2">
    <location>
        <begin position="110"/>
        <end position="431"/>
    </location>
</feature>
<dbReference type="CDD" id="cd22265">
    <property type="entry name" value="UDM1_RNF168"/>
    <property type="match status" value="1"/>
</dbReference>
<dbReference type="PANTHER" id="PTHR12436:SF3">
    <property type="entry name" value="GERMINAL-CENTER ASSOCIATED NUCLEAR PROTEIN"/>
    <property type="match status" value="1"/>
</dbReference>
<proteinExistence type="predicted"/>
<feature type="compositionally biased region" description="Basic and acidic residues" evidence="1">
    <location>
        <begin position="910"/>
        <end position="980"/>
    </location>
</feature>
<feature type="compositionally biased region" description="Low complexity" evidence="1">
    <location>
        <begin position="849"/>
        <end position="867"/>
    </location>
</feature>
<dbReference type="Proteomes" id="UP001219355">
    <property type="component" value="Chromosome 1"/>
</dbReference>
<feature type="region of interest" description="Disordered" evidence="1">
    <location>
        <begin position="1183"/>
        <end position="1203"/>
    </location>
</feature>
<evidence type="ECO:0000313" key="4">
    <source>
        <dbReference type="Proteomes" id="UP001219355"/>
    </source>
</evidence>
<dbReference type="InterPro" id="IPR045107">
    <property type="entry name" value="SAC3/GANP/THP3"/>
</dbReference>
<dbReference type="GO" id="GO:0005737">
    <property type="term" value="C:cytoplasm"/>
    <property type="evidence" value="ECO:0007669"/>
    <property type="project" value="TreeGrafter"/>
</dbReference>
<dbReference type="PANTHER" id="PTHR12436">
    <property type="entry name" value="80 KDA MCM3-ASSOCIATED PROTEIN"/>
    <property type="match status" value="1"/>
</dbReference>
<dbReference type="Gene3D" id="1.25.40.990">
    <property type="match status" value="1"/>
</dbReference>
<feature type="compositionally biased region" description="Polar residues" evidence="1">
    <location>
        <begin position="8"/>
        <end position="29"/>
    </location>
</feature>
<feature type="region of interest" description="Disordered" evidence="1">
    <location>
        <begin position="651"/>
        <end position="681"/>
    </location>
</feature>